<sequence length="92" mass="9994">MPVSGNDSPLVPVANPLMSLAGATLFAMTRYVECPCAENAALVARHLECAAEQNVGDAHLADLCSALAFRWRGRIMQQLTEQLIAQQFDRAH</sequence>
<gene>
    <name evidence="1" type="ORF">VVD49_17790</name>
</gene>
<accession>A0ABU6K7H7</accession>
<organism evidence="1 2">
    <name type="scientific">Uliginosibacterium silvisoli</name>
    <dbReference type="NCBI Taxonomy" id="3114758"/>
    <lineage>
        <taxon>Bacteria</taxon>
        <taxon>Pseudomonadati</taxon>
        <taxon>Pseudomonadota</taxon>
        <taxon>Betaproteobacteria</taxon>
        <taxon>Rhodocyclales</taxon>
        <taxon>Zoogloeaceae</taxon>
        <taxon>Uliginosibacterium</taxon>
    </lineage>
</organism>
<evidence type="ECO:0000313" key="2">
    <source>
        <dbReference type="Proteomes" id="UP001331561"/>
    </source>
</evidence>
<dbReference type="Proteomes" id="UP001331561">
    <property type="component" value="Unassembled WGS sequence"/>
</dbReference>
<name>A0ABU6K7H7_9RHOO</name>
<dbReference type="EMBL" id="JAYXHS010000003">
    <property type="protein sequence ID" value="MEC5387589.1"/>
    <property type="molecule type" value="Genomic_DNA"/>
</dbReference>
<comment type="caution">
    <text evidence="1">The sequence shown here is derived from an EMBL/GenBank/DDBJ whole genome shotgun (WGS) entry which is preliminary data.</text>
</comment>
<dbReference type="RefSeq" id="WP_327600557.1">
    <property type="nucleotide sequence ID" value="NZ_JAYXHS010000003.1"/>
</dbReference>
<keyword evidence="2" id="KW-1185">Reference proteome</keyword>
<protein>
    <submittedName>
        <fullName evidence="1">Uncharacterized protein</fullName>
    </submittedName>
</protein>
<reference evidence="1 2" key="1">
    <citation type="submission" date="2024-01" db="EMBL/GenBank/DDBJ databases">
        <title>Uliginosibacterium soil sp. nov.</title>
        <authorList>
            <person name="Lv Y."/>
        </authorList>
    </citation>
    <scope>NUCLEOTIDE SEQUENCE [LARGE SCALE GENOMIC DNA]</scope>
    <source>
        <strain evidence="1 2">H3</strain>
    </source>
</reference>
<evidence type="ECO:0000313" key="1">
    <source>
        <dbReference type="EMBL" id="MEC5387589.1"/>
    </source>
</evidence>
<proteinExistence type="predicted"/>